<proteinExistence type="inferred from homology"/>
<dbReference type="Proteomes" id="UP000180175">
    <property type="component" value="Chromosome"/>
</dbReference>
<dbReference type="OrthoDB" id="9786954at2"/>
<dbReference type="InterPro" id="IPR011060">
    <property type="entry name" value="RibuloseP-bd_barrel"/>
</dbReference>
<dbReference type="AlphaFoldDB" id="A0A1S2KY23"/>
<dbReference type="EMBL" id="CP063356">
    <property type="protein sequence ID" value="QOY35843.1"/>
    <property type="molecule type" value="Genomic_DNA"/>
</dbReference>
<evidence type="ECO:0000313" key="12">
    <source>
        <dbReference type="EMBL" id="QOY35843.1"/>
    </source>
</evidence>
<dbReference type="PANTHER" id="PTHR42894">
    <property type="entry name" value="N-(5'-PHOSPHORIBOSYL)ANTHRANILATE ISOMERASE"/>
    <property type="match status" value="1"/>
</dbReference>
<gene>
    <name evidence="9" type="primary">trpF</name>
    <name evidence="12" type="ORF">AWH56_024850</name>
    <name evidence="11" type="ORF">AWH56_23695</name>
</gene>
<evidence type="ECO:0000256" key="8">
    <source>
        <dbReference type="ARBA" id="ARBA00023235"/>
    </source>
</evidence>
<organism evidence="11 13">
    <name type="scientific">Anaerobacillus isosaccharinicus</name>
    <dbReference type="NCBI Taxonomy" id="1532552"/>
    <lineage>
        <taxon>Bacteria</taxon>
        <taxon>Bacillati</taxon>
        <taxon>Bacillota</taxon>
        <taxon>Bacilli</taxon>
        <taxon>Bacillales</taxon>
        <taxon>Bacillaceae</taxon>
        <taxon>Anaerobacillus</taxon>
    </lineage>
</organism>
<evidence type="ECO:0000256" key="7">
    <source>
        <dbReference type="ARBA" id="ARBA00023141"/>
    </source>
</evidence>
<dbReference type="EC" id="5.3.1.24" evidence="3 9"/>
<reference evidence="12" key="4">
    <citation type="submission" date="2020-10" db="EMBL/GenBank/DDBJ databases">
        <authorList>
            <person name="Bassil N.M."/>
            <person name="Lloyd J.R."/>
        </authorList>
    </citation>
    <scope>NUCLEOTIDE SEQUENCE</scope>
    <source>
        <strain evidence="12">NB2006</strain>
    </source>
</reference>
<name>A0A1S2KY23_9BACI</name>
<dbReference type="RefSeq" id="WP_071319390.1">
    <property type="nucleotide sequence ID" value="NZ_CP063356.2"/>
</dbReference>
<sequence>MTALLKYCGNHSFEDIVVTSNSQAHYLGFVFAQSKRCVSPKEVANWLLKLKVTQKLVGVFVNASLLEIEDVIKHVPLDVIQCHGDETPEFITNLKNHLNKPVWKVIHHSEFGLAMMKKYSGLVDGFVVDSKVSSARGGTGVTFDWKAIPSYQRETLAQNVPCFIAGGINVNTIENLLHYEPIGIDLSSGIEEHGQKSAELRNQFETRLFR</sequence>
<evidence type="ECO:0000256" key="9">
    <source>
        <dbReference type="HAMAP-Rule" id="MF_00135"/>
    </source>
</evidence>
<evidence type="ECO:0000256" key="2">
    <source>
        <dbReference type="ARBA" id="ARBA00004664"/>
    </source>
</evidence>
<reference evidence="12 13" key="3">
    <citation type="journal article" date="2019" name="Int. J. Syst. Evol. Microbiol.">
        <title>Anaerobacillus isosaccharinicus sp. nov., an alkaliphilic bacterium which degrades isosaccharinic acid.</title>
        <authorList>
            <person name="Bassil N.M."/>
            <person name="Lloyd J.R."/>
        </authorList>
    </citation>
    <scope>NUCLEOTIDE SEQUENCE [LARGE SCALE GENOMIC DNA]</scope>
    <source>
        <strain evidence="12 13">NB2006</strain>
    </source>
</reference>
<accession>A0A1S2KY23</accession>
<evidence type="ECO:0000256" key="3">
    <source>
        <dbReference type="ARBA" id="ARBA00012572"/>
    </source>
</evidence>
<dbReference type="CDD" id="cd00405">
    <property type="entry name" value="PRAI"/>
    <property type="match status" value="1"/>
</dbReference>
<dbReference type="InterPro" id="IPR001240">
    <property type="entry name" value="PRAI_dom"/>
</dbReference>
<protein>
    <recommendedName>
        <fullName evidence="4 9">N-(5'-phosphoribosyl)anthranilate isomerase</fullName>
        <shortName evidence="9">PRAI</shortName>
        <ecNumber evidence="3 9">5.3.1.24</ecNumber>
    </recommendedName>
</protein>
<dbReference type="InterPro" id="IPR013785">
    <property type="entry name" value="Aldolase_TIM"/>
</dbReference>
<comment type="similarity">
    <text evidence="9">Belongs to the TrpF family.</text>
</comment>
<reference evidence="12 13" key="2">
    <citation type="journal article" date="2017" name="Genome Announc.">
        <title>Draft Genome Sequences of Four Alkaliphilic Bacteria Belonging to the Anaerobacillus Genus.</title>
        <authorList>
            <person name="Bassil N.M."/>
            <person name="Lloyd J.R."/>
        </authorList>
    </citation>
    <scope>NUCLEOTIDE SEQUENCE [LARGE SCALE GENOMIC DNA]</scope>
    <source>
        <strain evidence="12 13">NB2006</strain>
    </source>
</reference>
<feature type="domain" description="N-(5'phosphoribosyl) anthranilate isomerase (PRAI)" evidence="10">
    <location>
        <begin position="6"/>
        <end position="204"/>
    </location>
</feature>
<evidence type="ECO:0000256" key="1">
    <source>
        <dbReference type="ARBA" id="ARBA00001164"/>
    </source>
</evidence>
<keyword evidence="13" id="KW-1185">Reference proteome</keyword>
<keyword evidence="6 9" id="KW-0822">Tryptophan biosynthesis</keyword>
<keyword evidence="8 9" id="KW-0413">Isomerase</keyword>
<comment type="catalytic activity">
    <reaction evidence="1 9">
        <text>N-(5-phospho-beta-D-ribosyl)anthranilate = 1-(2-carboxyphenylamino)-1-deoxy-D-ribulose 5-phosphate</text>
        <dbReference type="Rhea" id="RHEA:21540"/>
        <dbReference type="ChEBI" id="CHEBI:18277"/>
        <dbReference type="ChEBI" id="CHEBI:58613"/>
        <dbReference type="EC" id="5.3.1.24"/>
    </reaction>
</comment>
<dbReference type="Gene3D" id="3.20.20.70">
    <property type="entry name" value="Aldolase class I"/>
    <property type="match status" value="1"/>
</dbReference>
<comment type="pathway">
    <text evidence="2 9">Amino-acid biosynthesis; L-tryptophan biosynthesis; L-tryptophan from chorismate: step 3/5.</text>
</comment>
<dbReference type="GO" id="GO:0004640">
    <property type="term" value="F:phosphoribosylanthranilate isomerase activity"/>
    <property type="evidence" value="ECO:0007669"/>
    <property type="project" value="UniProtKB-UniRule"/>
</dbReference>
<dbReference type="InterPro" id="IPR044643">
    <property type="entry name" value="TrpF_fam"/>
</dbReference>
<reference evidence="11 13" key="1">
    <citation type="submission" date="2016-10" db="EMBL/GenBank/DDBJ databases">
        <title>Draft genome sequences of four alkaliphilic bacteria belonging to the Anaerobacillus genus.</title>
        <authorList>
            <person name="Bassil N.M."/>
            <person name="Lloyd J.R."/>
        </authorList>
    </citation>
    <scope>NUCLEOTIDE SEQUENCE [LARGE SCALE GENOMIC DNA]</scope>
    <source>
        <strain evidence="11 13">NB2006</strain>
    </source>
</reference>
<evidence type="ECO:0000256" key="4">
    <source>
        <dbReference type="ARBA" id="ARBA00022272"/>
    </source>
</evidence>
<dbReference type="Pfam" id="PF00697">
    <property type="entry name" value="PRAI"/>
    <property type="match status" value="1"/>
</dbReference>
<evidence type="ECO:0000259" key="10">
    <source>
        <dbReference type="Pfam" id="PF00697"/>
    </source>
</evidence>
<keyword evidence="7 9" id="KW-0057">Aromatic amino acid biosynthesis</keyword>
<dbReference type="HAMAP" id="MF_00135">
    <property type="entry name" value="PRAI"/>
    <property type="match status" value="1"/>
</dbReference>
<evidence type="ECO:0000256" key="5">
    <source>
        <dbReference type="ARBA" id="ARBA00022605"/>
    </source>
</evidence>
<dbReference type="NCBIfam" id="NF002301">
    <property type="entry name" value="PRK01222.2-1"/>
    <property type="match status" value="1"/>
</dbReference>
<evidence type="ECO:0000313" key="11">
    <source>
        <dbReference type="EMBL" id="OIJ04255.1"/>
    </source>
</evidence>
<dbReference type="UniPathway" id="UPA00035">
    <property type="reaction ID" value="UER00042"/>
</dbReference>
<keyword evidence="5 9" id="KW-0028">Amino-acid biosynthesis</keyword>
<dbReference type="KEGG" id="aia:AWH56_024850"/>
<evidence type="ECO:0000313" key="13">
    <source>
        <dbReference type="Proteomes" id="UP000180175"/>
    </source>
</evidence>
<dbReference type="GO" id="GO:0000162">
    <property type="term" value="P:L-tryptophan biosynthetic process"/>
    <property type="evidence" value="ECO:0007669"/>
    <property type="project" value="UniProtKB-UniRule"/>
</dbReference>
<evidence type="ECO:0000256" key="6">
    <source>
        <dbReference type="ARBA" id="ARBA00022822"/>
    </source>
</evidence>
<dbReference type="PANTHER" id="PTHR42894:SF1">
    <property type="entry name" value="N-(5'-PHOSPHORIBOSYL)ANTHRANILATE ISOMERASE"/>
    <property type="match status" value="1"/>
</dbReference>
<dbReference type="SUPFAM" id="SSF51366">
    <property type="entry name" value="Ribulose-phoshate binding barrel"/>
    <property type="match status" value="1"/>
</dbReference>
<dbReference type="EMBL" id="LQXD01000202">
    <property type="protein sequence ID" value="OIJ04255.1"/>
    <property type="molecule type" value="Genomic_DNA"/>
</dbReference>